<dbReference type="EMBL" id="BMZO01000001">
    <property type="protein sequence ID" value="GHC61418.1"/>
    <property type="molecule type" value="Genomic_DNA"/>
</dbReference>
<reference evidence="1" key="1">
    <citation type="journal article" date="2014" name="Int. J. Syst. Evol. Microbiol.">
        <title>Complete genome sequence of Corynebacterium casei LMG S-19264T (=DSM 44701T), isolated from a smear-ripened cheese.</title>
        <authorList>
            <consortium name="US DOE Joint Genome Institute (JGI-PGF)"/>
            <person name="Walter F."/>
            <person name="Albersmeier A."/>
            <person name="Kalinowski J."/>
            <person name="Ruckert C."/>
        </authorList>
    </citation>
    <scope>NUCLEOTIDE SEQUENCE</scope>
    <source>
        <strain evidence="1">KCTC 42097</strain>
    </source>
</reference>
<evidence type="ECO:0000313" key="1">
    <source>
        <dbReference type="EMBL" id="GHC61418.1"/>
    </source>
</evidence>
<accession>A0A8J3DLF2</accession>
<keyword evidence="2" id="KW-1185">Reference proteome</keyword>
<proteinExistence type="predicted"/>
<sequence length="63" mass="7275">MNIGYDDLGQPKEPGEYRYNGNTYEAKSKHIEAWQEDASIRFHVTQFGALQGPKRLILSSRVY</sequence>
<protein>
    <submittedName>
        <fullName evidence="1">Uncharacterized protein</fullName>
    </submittedName>
</protein>
<name>A0A8J3DLF2_9HYPH</name>
<comment type="caution">
    <text evidence="1">The sequence shown here is derived from an EMBL/GenBank/DDBJ whole genome shotgun (WGS) entry which is preliminary data.</text>
</comment>
<evidence type="ECO:0000313" key="2">
    <source>
        <dbReference type="Proteomes" id="UP000641137"/>
    </source>
</evidence>
<dbReference type="AlphaFoldDB" id="A0A8J3DLF2"/>
<organism evidence="1 2">
    <name type="scientific">Limoniibacter endophyticus</name>
    <dbReference type="NCBI Taxonomy" id="1565040"/>
    <lineage>
        <taxon>Bacteria</taxon>
        <taxon>Pseudomonadati</taxon>
        <taxon>Pseudomonadota</taxon>
        <taxon>Alphaproteobacteria</taxon>
        <taxon>Hyphomicrobiales</taxon>
        <taxon>Bartonellaceae</taxon>
        <taxon>Limoniibacter</taxon>
    </lineage>
</organism>
<gene>
    <name evidence="1" type="ORF">GCM10010136_01940</name>
</gene>
<dbReference type="Proteomes" id="UP000641137">
    <property type="component" value="Unassembled WGS sequence"/>
</dbReference>
<reference evidence="1" key="2">
    <citation type="submission" date="2020-09" db="EMBL/GenBank/DDBJ databases">
        <authorList>
            <person name="Sun Q."/>
            <person name="Kim S."/>
        </authorList>
    </citation>
    <scope>NUCLEOTIDE SEQUENCE</scope>
    <source>
        <strain evidence="1">KCTC 42097</strain>
    </source>
</reference>